<keyword evidence="3" id="KW-1133">Transmembrane helix</keyword>
<dbReference type="KEGG" id="abi:Aboo_0334"/>
<dbReference type="GO" id="GO:0042500">
    <property type="term" value="F:aspartic endopeptidase activity, intramembrane cleaving"/>
    <property type="evidence" value="ECO:0007669"/>
    <property type="project" value="InterPro"/>
</dbReference>
<evidence type="ECO:0000256" key="1">
    <source>
        <dbReference type="ARBA" id="ARBA00004127"/>
    </source>
</evidence>
<evidence type="ECO:0000313" key="6">
    <source>
        <dbReference type="Proteomes" id="UP000001400"/>
    </source>
</evidence>
<dbReference type="AlphaFoldDB" id="B5IDR8"/>
<accession>B5IDR8</accession>
<dbReference type="GO" id="GO:0016020">
    <property type="term" value="C:membrane"/>
    <property type="evidence" value="ECO:0007669"/>
    <property type="project" value="InterPro"/>
</dbReference>
<keyword evidence="6" id="KW-1185">Reference proteome</keyword>
<dbReference type="STRING" id="439481.Aboo_0334"/>
<dbReference type="RefSeq" id="WP_008084436.1">
    <property type="nucleotide sequence ID" value="NC_013926.1"/>
</dbReference>
<dbReference type="OrthoDB" id="241093at2157"/>
<proteinExistence type="predicted"/>
<dbReference type="GeneID" id="8827276"/>
<dbReference type="Pfam" id="PF06550">
    <property type="entry name" value="SPP"/>
    <property type="match status" value="1"/>
</dbReference>
<reference evidence="5" key="1">
    <citation type="submission" date="2010-02" db="EMBL/GenBank/DDBJ databases">
        <title>Complete sequence of Aciduliprofundum boonei T469.</title>
        <authorList>
            <consortium name="US DOE Joint Genome Institute"/>
            <person name="Lucas S."/>
            <person name="Copeland A."/>
            <person name="Lapidus A."/>
            <person name="Cheng J.-F."/>
            <person name="Bruce D."/>
            <person name="Goodwin L."/>
            <person name="Pitluck S."/>
            <person name="Saunders E."/>
            <person name="Detter J.C."/>
            <person name="Han C."/>
            <person name="Tapia R."/>
            <person name="Land M."/>
            <person name="Hauser L."/>
            <person name="Kyrpides N."/>
            <person name="Mikhailova N."/>
            <person name="Flores G."/>
            <person name="Reysenbach A.-L."/>
            <person name="Woyke T."/>
        </authorList>
    </citation>
    <scope>NUCLEOTIDE SEQUENCE</scope>
    <source>
        <strain evidence="5">T469</strain>
    </source>
</reference>
<dbReference type="MEROPS" id="A22.015"/>
<dbReference type="Proteomes" id="UP000001400">
    <property type="component" value="Chromosome"/>
</dbReference>
<dbReference type="EMBL" id="CP001941">
    <property type="protein sequence ID" value="ADD08145.1"/>
    <property type="molecule type" value="Genomic_DNA"/>
</dbReference>
<comment type="subcellular location">
    <subcellularLocation>
        <location evidence="1">Endomembrane system</location>
        <topology evidence="1">Multi-pass membrane protein</topology>
    </subcellularLocation>
</comment>
<dbReference type="SMART" id="SM00730">
    <property type="entry name" value="PSN"/>
    <property type="match status" value="1"/>
</dbReference>
<evidence type="ECO:0000313" key="5">
    <source>
        <dbReference type="EMBL" id="ADD08145.1"/>
    </source>
</evidence>
<protein>
    <submittedName>
        <fullName evidence="5">Uncharacterized protein</fullName>
    </submittedName>
</protein>
<organism evidence="5 6">
    <name type="scientific">Aciduliprofundum boonei (strain DSM 19572 / T469)</name>
    <dbReference type="NCBI Taxonomy" id="439481"/>
    <lineage>
        <taxon>Archaea</taxon>
        <taxon>Methanobacteriati</taxon>
        <taxon>Thermoplasmatota</taxon>
        <taxon>DHVE2 group</taxon>
        <taxon>Candidatus Aciduliprofundum</taxon>
    </lineage>
</organism>
<dbReference type="InterPro" id="IPR006639">
    <property type="entry name" value="Preselin/SPP"/>
</dbReference>
<dbReference type="eggNOG" id="arCOG04463">
    <property type="taxonomic scope" value="Archaea"/>
</dbReference>
<keyword evidence="2" id="KW-0812">Transmembrane</keyword>
<dbReference type="InterPro" id="IPR010545">
    <property type="entry name" value="SPP"/>
</dbReference>
<sequence length="282" mass="31242">MKSESMAQLNMMLIFLIANVMALLLFPVYGIYEGGLGEEGSNPWVAVYYLIYVIAVTLLIIYIAKKGKKNLLRGIFYFAIAWAMWYALFPLFYYFAIPYSDLISLGLSIVITIGLIKYPEWYMVNFVGILTTVGVALIFGLSLTLLPIIILLSLFAIYDSVAVYMSKHMVYLADSVIEHKLPAMFVMPAKKDYSFKKAKGKPVRKGGEREAYYMGYGDVLIPGILVVAAERNFGMLAGIFTLLGALAAMLLLFVMVNTGKPQPGLPYLNAGALAGLIIFLLI</sequence>
<evidence type="ECO:0000256" key="3">
    <source>
        <dbReference type="ARBA" id="ARBA00022989"/>
    </source>
</evidence>
<gene>
    <name evidence="5" type="ordered locus">Aboo_0334</name>
</gene>
<name>B5IDR8_ACIB4</name>
<dbReference type="NCBIfam" id="NF041679">
    <property type="entry name" value="IMP_arch_presen"/>
    <property type="match status" value="1"/>
</dbReference>
<evidence type="ECO:0000256" key="4">
    <source>
        <dbReference type="ARBA" id="ARBA00023136"/>
    </source>
</evidence>
<dbReference type="GO" id="GO:0012505">
    <property type="term" value="C:endomembrane system"/>
    <property type="evidence" value="ECO:0007669"/>
    <property type="project" value="UniProtKB-SubCell"/>
</dbReference>
<keyword evidence="4" id="KW-0472">Membrane</keyword>
<dbReference type="HOGENOM" id="CLU_053464_0_0_2"/>
<evidence type="ECO:0000256" key="2">
    <source>
        <dbReference type="ARBA" id="ARBA00022692"/>
    </source>
</evidence>